<reference evidence="1" key="1">
    <citation type="submission" date="2021-03" db="EMBL/GenBank/DDBJ databases">
        <authorList>
            <consortium name="DOE Joint Genome Institute"/>
            <person name="Ahrendt S."/>
            <person name="Looney B.P."/>
            <person name="Miyauchi S."/>
            <person name="Morin E."/>
            <person name="Drula E."/>
            <person name="Courty P.E."/>
            <person name="Chicoki N."/>
            <person name="Fauchery L."/>
            <person name="Kohler A."/>
            <person name="Kuo A."/>
            <person name="Labutti K."/>
            <person name="Pangilinan J."/>
            <person name="Lipzen A."/>
            <person name="Riley R."/>
            <person name="Andreopoulos W."/>
            <person name="He G."/>
            <person name="Johnson J."/>
            <person name="Barry K.W."/>
            <person name="Grigoriev I.V."/>
            <person name="Nagy L."/>
            <person name="Hibbett D."/>
            <person name="Henrissat B."/>
            <person name="Matheny P.B."/>
            <person name="Labbe J."/>
            <person name="Martin F."/>
        </authorList>
    </citation>
    <scope>NUCLEOTIDE SEQUENCE</scope>
    <source>
        <strain evidence="1">HHB10654</strain>
    </source>
</reference>
<dbReference type="EMBL" id="MU277214">
    <property type="protein sequence ID" value="KAI0061114.1"/>
    <property type="molecule type" value="Genomic_DNA"/>
</dbReference>
<gene>
    <name evidence="1" type="ORF">BV25DRAFT_1917087</name>
</gene>
<protein>
    <submittedName>
        <fullName evidence="1">Uncharacterized protein</fullName>
    </submittedName>
</protein>
<evidence type="ECO:0000313" key="1">
    <source>
        <dbReference type="EMBL" id="KAI0061114.1"/>
    </source>
</evidence>
<organism evidence="1 2">
    <name type="scientific">Artomyces pyxidatus</name>
    <dbReference type="NCBI Taxonomy" id="48021"/>
    <lineage>
        <taxon>Eukaryota</taxon>
        <taxon>Fungi</taxon>
        <taxon>Dikarya</taxon>
        <taxon>Basidiomycota</taxon>
        <taxon>Agaricomycotina</taxon>
        <taxon>Agaricomycetes</taxon>
        <taxon>Russulales</taxon>
        <taxon>Auriscalpiaceae</taxon>
        <taxon>Artomyces</taxon>
    </lineage>
</organism>
<accession>A0ACB8SXA0</accession>
<keyword evidence="2" id="KW-1185">Reference proteome</keyword>
<comment type="caution">
    <text evidence="1">The sequence shown here is derived from an EMBL/GenBank/DDBJ whole genome shotgun (WGS) entry which is preliminary data.</text>
</comment>
<sequence length="173" mass="19257">MDATLNSPTLSDTFPEDSALYDAEAQYSTRRPLMVKLTLYRLLNIGVMAAFGVPKAIASYRGESAVPTTLDRVSGVSCAILLYWLGLYEAVEPRVLAWLFHEDYSLVIVRFFQRSALLIGSVISVLKSRRRSVHVMRVDDVFRAAEGLAGSARYRTRVAGDNDESWSNMTMPG</sequence>
<dbReference type="Proteomes" id="UP000814140">
    <property type="component" value="Unassembled WGS sequence"/>
</dbReference>
<reference evidence="1" key="2">
    <citation type="journal article" date="2022" name="New Phytol.">
        <title>Evolutionary transition to the ectomycorrhizal habit in the genomes of a hyperdiverse lineage of mushroom-forming fungi.</title>
        <authorList>
            <person name="Looney B."/>
            <person name="Miyauchi S."/>
            <person name="Morin E."/>
            <person name="Drula E."/>
            <person name="Courty P.E."/>
            <person name="Kohler A."/>
            <person name="Kuo A."/>
            <person name="LaButti K."/>
            <person name="Pangilinan J."/>
            <person name="Lipzen A."/>
            <person name="Riley R."/>
            <person name="Andreopoulos W."/>
            <person name="He G."/>
            <person name="Johnson J."/>
            <person name="Nolan M."/>
            <person name="Tritt A."/>
            <person name="Barry K.W."/>
            <person name="Grigoriev I.V."/>
            <person name="Nagy L.G."/>
            <person name="Hibbett D."/>
            <person name="Henrissat B."/>
            <person name="Matheny P.B."/>
            <person name="Labbe J."/>
            <person name="Martin F.M."/>
        </authorList>
    </citation>
    <scope>NUCLEOTIDE SEQUENCE</scope>
    <source>
        <strain evidence="1">HHB10654</strain>
    </source>
</reference>
<name>A0ACB8SXA0_9AGAM</name>
<proteinExistence type="predicted"/>
<evidence type="ECO:0000313" key="2">
    <source>
        <dbReference type="Proteomes" id="UP000814140"/>
    </source>
</evidence>